<protein>
    <submittedName>
        <fullName evidence="3">Uncharacterized protein</fullName>
    </submittedName>
</protein>
<gene>
    <name evidence="3" type="ORF">SLEP1_g44432</name>
</gene>
<proteinExistence type="predicted"/>
<dbReference type="Proteomes" id="UP001054252">
    <property type="component" value="Unassembled WGS sequence"/>
</dbReference>
<keyword evidence="1" id="KW-0472">Membrane</keyword>
<name>A0AAV5LG80_9ROSI</name>
<dbReference type="AlphaFoldDB" id="A0AAV5LG80"/>
<comment type="caution">
    <text evidence="3">The sequence shown here is derived from an EMBL/GenBank/DDBJ whole genome shotgun (WGS) entry which is preliminary data.</text>
</comment>
<evidence type="ECO:0000256" key="1">
    <source>
        <dbReference type="SAM" id="Phobius"/>
    </source>
</evidence>
<evidence type="ECO:0000313" key="3">
    <source>
        <dbReference type="EMBL" id="GKV36283.1"/>
    </source>
</evidence>
<accession>A0AAV5LG80</accession>
<feature type="chain" id="PRO_5043338409" evidence="2">
    <location>
        <begin position="26"/>
        <end position="259"/>
    </location>
</feature>
<keyword evidence="1" id="KW-0812">Transmembrane</keyword>
<keyword evidence="1" id="KW-1133">Transmembrane helix</keyword>
<sequence length="259" mass="28396">MAMKPWAKLAALGVVLSMLATATTGSIKLSGHATEPLFPSVAPMWTSYGWGVPAILIGWAESCTASVMMIWGLTRITPKKMRKDSFDGTCLTCTRQHATSHLVLPNGDVLQQILSEFLQERKGISLRMVMGEGRVTAWECLGVEYLIPFFDANHMLRSLMLKKNYSKTETVTCCFPAMLFCKSGNILQCWAIFCSARIFNKISNLWLASKGTILGIKFASTPSPPSPFWRSRATSPTPSFAGANALLHQMGSVHPSMPT</sequence>
<evidence type="ECO:0000256" key="2">
    <source>
        <dbReference type="SAM" id="SignalP"/>
    </source>
</evidence>
<evidence type="ECO:0000313" key="4">
    <source>
        <dbReference type="Proteomes" id="UP001054252"/>
    </source>
</evidence>
<feature type="signal peptide" evidence="2">
    <location>
        <begin position="1"/>
        <end position="25"/>
    </location>
</feature>
<organism evidence="3 4">
    <name type="scientific">Rubroshorea leprosula</name>
    <dbReference type="NCBI Taxonomy" id="152421"/>
    <lineage>
        <taxon>Eukaryota</taxon>
        <taxon>Viridiplantae</taxon>
        <taxon>Streptophyta</taxon>
        <taxon>Embryophyta</taxon>
        <taxon>Tracheophyta</taxon>
        <taxon>Spermatophyta</taxon>
        <taxon>Magnoliopsida</taxon>
        <taxon>eudicotyledons</taxon>
        <taxon>Gunneridae</taxon>
        <taxon>Pentapetalae</taxon>
        <taxon>rosids</taxon>
        <taxon>malvids</taxon>
        <taxon>Malvales</taxon>
        <taxon>Dipterocarpaceae</taxon>
        <taxon>Rubroshorea</taxon>
    </lineage>
</organism>
<keyword evidence="4" id="KW-1185">Reference proteome</keyword>
<keyword evidence="2" id="KW-0732">Signal</keyword>
<dbReference type="EMBL" id="BPVZ01000115">
    <property type="protein sequence ID" value="GKV36283.1"/>
    <property type="molecule type" value="Genomic_DNA"/>
</dbReference>
<feature type="transmembrane region" description="Helical" evidence="1">
    <location>
        <begin position="48"/>
        <end position="73"/>
    </location>
</feature>
<reference evidence="3 4" key="1">
    <citation type="journal article" date="2021" name="Commun. Biol.">
        <title>The genome of Shorea leprosula (Dipterocarpaceae) highlights the ecological relevance of drought in aseasonal tropical rainforests.</title>
        <authorList>
            <person name="Ng K.K.S."/>
            <person name="Kobayashi M.J."/>
            <person name="Fawcett J.A."/>
            <person name="Hatakeyama M."/>
            <person name="Paape T."/>
            <person name="Ng C.H."/>
            <person name="Ang C.C."/>
            <person name="Tnah L.H."/>
            <person name="Lee C.T."/>
            <person name="Nishiyama T."/>
            <person name="Sese J."/>
            <person name="O'Brien M.J."/>
            <person name="Copetti D."/>
            <person name="Mohd Noor M.I."/>
            <person name="Ong R.C."/>
            <person name="Putra M."/>
            <person name="Sireger I.Z."/>
            <person name="Indrioko S."/>
            <person name="Kosugi Y."/>
            <person name="Izuno A."/>
            <person name="Isagi Y."/>
            <person name="Lee S.L."/>
            <person name="Shimizu K.K."/>
        </authorList>
    </citation>
    <scope>NUCLEOTIDE SEQUENCE [LARGE SCALE GENOMIC DNA]</scope>
    <source>
        <strain evidence="3">214</strain>
    </source>
</reference>